<evidence type="ECO:0000256" key="12">
    <source>
        <dbReference type="SAM" id="MobiDB-lite"/>
    </source>
</evidence>
<feature type="transmembrane region" description="Helical" evidence="11">
    <location>
        <begin position="233"/>
        <end position="255"/>
    </location>
</feature>
<proteinExistence type="inferred from homology"/>
<dbReference type="PANTHER" id="PTHR31503">
    <property type="entry name" value="VACUOLAR CALCIUM ION TRANSPORTER"/>
    <property type="match status" value="1"/>
</dbReference>
<evidence type="ECO:0000259" key="13">
    <source>
        <dbReference type="Pfam" id="PF01699"/>
    </source>
</evidence>
<dbReference type="GO" id="GO:0009705">
    <property type="term" value="C:plant-type vacuole membrane"/>
    <property type="evidence" value="ECO:0007669"/>
    <property type="project" value="TreeGrafter"/>
</dbReference>
<comment type="subcellular location">
    <subcellularLocation>
        <location evidence="1">Endomembrane system</location>
        <topology evidence="1">Multi-pass membrane protein</topology>
    </subcellularLocation>
    <subcellularLocation>
        <location evidence="11">Vacuole membrane</location>
    </subcellularLocation>
</comment>
<dbReference type="NCBIfam" id="TIGR00378">
    <property type="entry name" value="cax"/>
    <property type="match status" value="1"/>
</dbReference>
<name>A0AAW1RVK8_9CHLO</name>
<protein>
    <recommendedName>
        <fullName evidence="11">Vacuolar cation/proton exchanger</fullName>
    </recommendedName>
</protein>
<keyword evidence="8 11" id="KW-1133">Transmembrane helix</keyword>
<keyword evidence="5 11" id="KW-0109">Calcium transport</keyword>
<keyword evidence="6 11" id="KW-0812">Transmembrane</keyword>
<keyword evidence="7 11" id="KW-0106">Calcium</keyword>
<keyword evidence="3 11" id="KW-0813">Transport</keyword>
<comment type="caution">
    <text evidence="14">The sequence shown here is derived from an EMBL/GenBank/DDBJ whole genome shotgun (WGS) entry which is preliminary data.</text>
</comment>
<accession>A0AAW1RVK8</accession>
<gene>
    <name evidence="14" type="ORF">WJX74_006177</name>
</gene>
<reference evidence="14 15" key="1">
    <citation type="journal article" date="2024" name="Nat. Commun.">
        <title>Phylogenomics reveals the evolutionary origins of lichenization in chlorophyte algae.</title>
        <authorList>
            <person name="Puginier C."/>
            <person name="Libourel C."/>
            <person name="Otte J."/>
            <person name="Skaloud P."/>
            <person name="Haon M."/>
            <person name="Grisel S."/>
            <person name="Petersen M."/>
            <person name="Berrin J.G."/>
            <person name="Delaux P.M."/>
            <person name="Dal Grande F."/>
            <person name="Keller J."/>
        </authorList>
    </citation>
    <scope>NUCLEOTIDE SEQUENCE [LARGE SCALE GENOMIC DNA]</scope>
    <source>
        <strain evidence="14 15">SAG 2145</strain>
    </source>
</reference>
<organism evidence="14 15">
    <name type="scientific">Apatococcus lobatus</name>
    <dbReference type="NCBI Taxonomy" id="904363"/>
    <lineage>
        <taxon>Eukaryota</taxon>
        <taxon>Viridiplantae</taxon>
        <taxon>Chlorophyta</taxon>
        <taxon>core chlorophytes</taxon>
        <taxon>Trebouxiophyceae</taxon>
        <taxon>Chlorellales</taxon>
        <taxon>Chlorellaceae</taxon>
        <taxon>Apatococcus</taxon>
    </lineage>
</organism>
<feature type="transmembrane region" description="Helical" evidence="11">
    <location>
        <begin position="261"/>
        <end position="285"/>
    </location>
</feature>
<keyword evidence="9 11" id="KW-0406">Ion transport</keyword>
<feature type="transmembrane region" description="Helical" evidence="11">
    <location>
        <begin position="297"/>
        <end position="316"/>
    </location>
</feature>
<evidence type="ECO:0000256" key="1">
    <source>
        <dbReference type="ARBA" id="ARBA00004127"/>
    </source>
</evidence>
<dbReference type="Gene3D" id="1.20.1420.30">
    <property type="entry name" value="NCX, central ion-binding region"/>
    <property type="match status" value="1"/>
</dbReference>
<keyword evidence="15" id="KW-1185">Reference proteome</keyword>
<evidence type="ECO:0000256" key="11">
    <source>
        <dbReference type="RuleBase" id="RU365028"/>
    </source>
</evidence>
<dbReference type="Proteomes" id="UP001438707">
    <property type="component" value="Unassembled WGS sequence"/>
</dbReference>
<dbReference type="GO" id="GO:0012505">
    <property type="term" value="C:endomembrane system"/>
    <property type="evidence" value="ECO:0007669"/>
    <property type="project" value="UniProtKB-SubCell"/>
</dbReference>
<evidence type="ECO:0000256" key="10">
    <source>
        <dbReference type="ARBA" id="ARBA00023136"/>
    </source>
</evidence>
<sequence>MTGRTSELGGAPDQSTAGLAGVSPVLEHAAVGDYPAADLDSNVESKGFAAPVNPVRGSLNTTVQPAVIAVPGADAAGAFSEAGSVDSSRESTHPLRPKERFRQAVRDVQFARKHLKNENGPAKDADELWSMMRGAATALGTGIGTSLTGEPDKAAAFRPGWWSTRTDMIGARKLLLGSWLNVLLICMPLGWVSHFAKWSPYATFLLNLISLVPLALMLGEITEDLALRFGDTIGGLLNATFGNVVELILSIIALTKELYDLVAYSLIGSVLSNLLLVLGCCFLVGGVRYKQQSFNMVINKIAASLLFLAAIALLIPAAGRGLYGHQEISDTEIAQVSHGTAILLAIVYLAYLFFQLYTHHDIYVEEEDGEQPSLSLGMAFLILGGITVLVAFASEWLTDAVQEVSELSGLGIPFIGLIIVPIAGNACEHITAVFVAAKNKMDLAIGVALGSSIQIAVFVIPIISLIGWAIGKELSLAFDPFLVLVLLLAVIHAQFVTSDGNSNWLMGLQLIGTYVLIAVLIVHL</sequence>
<feature type="transmembrane region" description="Helical" evidence="11">
    <location>
        <begin position="174"/>
        <end position="192"/>
    </location>
</feature>
<evidence type="ECO:0000256" key="4">
    <source>
        <dbReference type="ARBA" id="ARBA00022449"/>
    </source>
</evidence>
<evidence type="ECO:0000256" key="5">
    <source>
        <dbReference type="ARBA" id="ARBA00022568"/>
    </source>
</evidence>
<dbReference type="GO" id="GO:0006874">
    <property type="term" value="P:intracellular calcium ion homeostasis"/>
    <property type="evidence" value="ECO:0007669"/>
    <property type="project" value="TreeGrafter"/>
</dbReference>
<dbReference type="InterPro" id="IPR044880">
    <property type="entry name" value="NCX_ion-bd_dom_sf"/>
</dbReference>
<evidence type="ECO:0000313" key="14">
    <source>
        <dbReference type="EMBL" id="KAK9837848.1"/>
    </source>
</evidence>
<feature type="transmembrane region" description="Helical" evidence="11">
    <location>
        <begin position="374"/>
        <end position="394"/>
    </location>
</feature>
<feature type="transmembrane region" description="Helical" evidence="11">
    <location>
        <begin position="476"/>
        <end position="497"/>
    </location>
</feature>
<dbReference type="EMBL" id="JALJOS010000006">
    <property type="protein sequence ID" value="KAK9837848.1"/>
    <property type="molecule type" value="Genomic_DNA"/>
</dbReference>
<evidence type="ECO:0000256" key="3">
    <source>
        <dbReference type="ARBA" id="ARBA00022448"/>
    </source>
</evidence>
<feature type="region of interest" description="Disordered" evidence="12">
    <location>
        <begin position="1"/>
        <end position="20"/>
    </location>
</feature>
<dbReference type="InterPro" id="IPR004837">
    <property type="entry name" value="NaCa_Exmemb"/>
</dbReference>
<dbReference type="NCBIfam" id="TIGR00846">
    <property type="entry name" value="caca2"/>
    <property type="match status" value="1"/>
</dbReference>
<feature type="transmembrane region" description="Helical" evidence="11">
    <location>
        <begin position="198"/>
        <end position="221"/>
    </location>
</feature>
<feature type="transmembrane region" description="Helical" evidence="11">
    <location>
        <begin position="336"/>
        <end position="354"/>
    </location>
</feature>
<keyword evidence="11" id="KW-0926">Vacuole</keyword>
<feature type="transmembrane region" description="Helical" evidence="11">
    <location>
        <begin position="443"/>
        <end position="470"/>
    </location>
</feature>
<evidence type="ECO:0000256" key="6">
    <source>
        <dbReference type="ARBA" id="ARBA00022692"/>
    </source>
</evidence>
<feature type="domain" description="Sodium/calcium exchanger membrane region" evidence="13">
    <location>
        <begin position="379"/>
        <end position="521"/>
    </location>
</feature>
<comment type="function">
    <text evidence="11">Vacuolar cation/proton exchanger (CAX). Translocates Ca(2+) and other metal ions into vacuoles using the proton gradient formed by H(+)-ATPase and H(+)-pyrophosphatase.</text>
</comment>
<evidence type="ECO:0000256" key="2">
    <source>
        <dbReference type="ARBA" id="ARBA00008248"/>
    </source>
</evidence>
<evidence type="ECO:0000256" key="9">
    <source>
        <dbReference type="ARBA" id="ARBA00023065"/>
    </source>
</evidence>
<dbReference type="Pfam" id="PF01699">
    <property type="entry name" value="Na_Ca_ex"/>
    <property type="match status" value="2"/>
</dbReference>
<dbReference type="InterPro" id="IPR004713">
    <property type="entry name" value="CaH_exchang"/>
</dbReference>
<dbReference type="PANTHER" id="PTHR31503:SF22">
    <property type="entry name" value="VACUOLAR CALCIUM ION TRANSPORTER"/>
    <property type="match status" value="1"/>
</dbReference>
<feature type="domain" description="Sodium/calcium exchanger membrane region" evidence="13">
    <location>
        <begin position="201"/>
        <end position="356"/>
    </location>
</feature>
<evidence type="ECO:0000256" key="7">
    <source>
        <dbReference type="ARBA" id="ARBA00022837"/>
    </source>
</evidence>
<feature type="transmembrane region" description="Helical" evidence="11">
    <location>
        <begin position="414"/>
        <end position="436"/>
    </location>
</feature>
<dbReference type="InterPro" id="IPR004798">
    <property type="entry name" value="CAX-like"/>
</dbReference>
<evidence type="ECO:0000256" key="8">
    <source>
        <dbReference type="ARBA" id="ARBA00022989"/>
    </source>
</evidence>
<feature type="transmembrane region" description="Helical" evidence="11">
    <location>
        <begin position="504"/>
        <end position="523"/>
    </location>
</feature>
<keyword evidence="4 11" id="KW-0050">Antiport</keyword>
<keyword evidence="10 11" id="KW-0472">Membrane</keyword>
<dbReference type="GO" id="GO:0015369">
    <property type="term" value="F:calcium:proton antiporter activity"/>
    <property type="evidence" value="ECO:0007669"/>
    <property type="project" value="UniProtKB-UniRule"/>
</dbReference>
<evidence type="ECO:0000313" key="15">
    <source>
        <dbReference type="Proteomes" id="UP001438707"/>
    </source>
</evidence>
<dbReference type="AlphaFoldDB" id="A0AAW1RVK8"/>
<comment type="similarity">
    <text evidence="2">Belongs to the Ca(2+):cation antiporter (CaCA) (TC 2.A.19) family. Cation/proton exchanger (CAX) subfamily.</text>
</comment>